<dbReference type="InterPro" id="IPR020846">
    <property type="entry name" value="MFS_dom"/>
</dbReference>
<feature type="domain" description="Major facilitator superfamily (MFS) profile" evidence="9">
    <location>
        <begin position="75"/>
        <end position="451"/>
    </location>
</feature>
<evidence type="ECO:0000313" key="10">
    <source>
        <dbReference type="EMBL" id="VTP02070.1"/>
    </source>
</evidence>
<dbReference type="GO" id="GO:0022857">
    <property type="term" value="F:transmembrane transporter activity"/>
    <property type="evidence" value="ECO:0007669"/>
    <property type="project" value="InterPro"/>
</dbReference>
<keyword evidence="3" id="KW-1003">Cell membrane</keyword>
<keyword evidence="4 8" id="KW-0812">Transmembrane</keyword>
<dbReference type="SUPFAM" id="SSF103473">
    <property type="entry name" value="MFS general substrate transporter"/>
    <property type="match status" value="1"/>
</dbReference>
<feature type="transmembrane region" description="Helical" evidence="8">
    <location>
        <begin position="233"/>
        <end position="252"/>
    </location>
</feature>
<dbReference type="InterPro" id="IPR050171">
    <property type="entry name" value="MFS_Transporters"/>
</dbReference>
<keyword evidence="5 8" id="KW-1133">Transmembrane helix</keyword>
<sequence>MMSRSQRRTLDASASPDRGTARSSCLATDRRYSARANVSSLSFVSNVAAITVMDRVPSNDPAVTPAESVRVGYPAVIRLLLGGYLLVRSAGFAYPFLAYHVAQRGHAAGAVGLVLAVYGLGWAAGQLLSGWLIDRFGARTTLMSTMSVAAVVLVLMAGAHTVPALLVAAMVAGLVSDAPRPVLGAAIAEMVPDPRQRAKLDSWRYGWSLNLGAAIAGGVGGLIAGWVGTPVLYWINGIACATFAMVAARWMPAQVHNTTRKAGYRQAFSDSRLLLMCMSSVATLTAVMGFFAAVPMLMRDCGLGAGAYGWVQMSNALAVIALTPLLTPWLSRRLALGPGLDILAGAGVWVTLCMAAAGLVHTTAGFSAAVAVGAPGEIAWFVVGAGLVHRITPRANGGVYQGIWSMTTAISSVIAPLLTCWSLGHGGRAMVAVGTVAVGLLGAALCSPLARVLAYTNEFPAES</sequence>
<keyword evidence="6 8" id="KW-0472">Membrane</keyword>
<evidence type="ECO:0000256" key="7">
    <source>
        <dbReference type="SAM" id="MobiDB-lite"/>
    </source>
</evidence>
<evidence type="ECO:0000256" key="4">
    <source>
        <dbReference type="ARBA" id="ARBA00022692"/>
    </source>
</evidence>
<dbReference type="PROSITE" id="PS50850">
    <property type="entry name" value="MFS"/>
    <property type="match status" value="1"/>
</dbReference>
<keyword evidence="2" id="KW-0813">Transport</keyword>
<dbReference type="InterPro" id="IPR011701">
    <property type="entry name" value="MFS"/>
</dbReference>
<dbReference type="PANTHER" id="PTHR23517">
    <property type="entry name" value="RESISTANCE PROTEIN MDTM, PUTATIVE-RELATED-RELATED"/>
    <property type="match status" value="1"/>
</dbReference>
<feature type="transmembrane region" description="Helical" evidence="8">
    <location>
        <begin position="205"/>
        <end position="227"/>
    </location>
</feature>
<feature type="transmembrane region" description="Helical" evidence="8">
    <location>
        <begin position="73"/>
        <end position="97"/>
    </location>
</feature>
<feature type="transmembrane region" description="Helical" evidence="8">
    <location>
        <begin position="32"/>
        <end position="53"/>
    </location>
</feature>
<feature type="transmembrane region" description="Helical" evidence="8">
    <location>
        <begin position="430"/>
        <end position="454"/>
    </location>
</feature>
<evidence type="ECO:0000256" key="6">
    <source>
        <dbReference type="ARBA" id="ARBA00023136"/>
    </source>
</evidence>
<name>A0A653EXE0_9MYCO</name>
<feature type="region of interest" description="Disordered" evidence="7">
    <location>
        <begin position="1"/>
        <end position="22"/>
    </location>
</feature>
<dbReference type="Pfam" id="PF07690">
    <property type="entry name" value="MFS_1"/>
    <property type="match status" value="1"/>
</dbReference>
<feature type="transmembrane region" description="Helical" evidence="8">
    <location>
        <begin position="366"/>
        <end position="391"/>
    </location>
</feature>
<evidence type="ECO:0000256" key="1">
    <source>
        <dbReference type="ARBA" id="ARBA00004651"/>
    </source>
</evidence>
<accession>A0A653EXE0</accession>
<organism evidence="10">
    <name type="scientific">Mycobacterium riyadhense</name>
    <dbReference type="NCBI Taxonomy" id="486698"/>
    <lineage>
        <taxon>Bacteria</taxon>
        <taxon>Bacillati</taxon>
        <taxon>Actinomycetota</taxon>
        <taxon>Actinomycetes</taxon>
        <taxon>Mycobacteriales</taxon>
        <taxon>Mycobacteriaceae</taxon>
        <taxon>Mycobacterium</taxon>
    </lineage>
</organism>
<dbReference type="EMBL" id="LR589127">
    <property type="protein sequence ID" value="VTP02070.1"/>
    <property type="molecule type" value="Genomic_DNA"/>
</dbReference>
<feature type="transmembrane region" description="Helical" evidence="8">
    <location>
        <begin position="148"/>
        <end position="175"/>
    </location>
</feature>
<feature type="transmembrane region" description="Helical" evidence="8">
    <location>
        <begin position="273"/>
        <end position="298"/>
    </location>
</feature>
<dbReference type="PANTHER" id="PTHR23517:SF3">
    <property type="entry name" value="INTEGRAL MEMBRANE TRANSPORT PROTEIN"/>
    <property type="match status" value="1"/>
</dbReference>
<evidence type="ECO:0000256" key="5">
    <source>
        <dbReference type="ARBA" id="ARBA00022989"/>
    </source>
</evidence>
<evidence type="ECO:0000259" key="9">
    <source>
        <dbReference type="PROSITE" id="PS50850"/>
    </source>
</evidence>
<dbReference type="GO" id="GO:0005886">
    <property type="term" value="C:plasma membrane"/>
    <property type="evidence" value="ECO:0007669"/>
    <property type="project" value="UniProtKB-SubCell"/>
</dbReference>
<reference evidence="10" key="1">
    <citation type="submission" date="2019-05" db="EMBL/GenBank/DDBJ databases">
        <authorList>
            <person name="Naeem R."/>
            <person name="Antony C."/>
            <person name="Guan Q."/>
        </authorList>
    </citation>
    <scope>NUCLEOTIDE SEQUENCE</scope>
    <source>
        <strain evidence="10">2</strain>
    </source>
</reference>
<proteinExistence type="predicted"/>
<gene>
    <name evidence="10" type="ORF">BIN_B_04355</name>
</gene>
<feature type="transmembrane region" description="Helical" evidence="8">
    <location>
        <begin position="342"/>
        <end position="360"/>
    </location>
</feature>
<protein>
    <submittedName>
        <fullName evidence="10">Major facilitator superfamily transporter</fullName>
    </submittedName>
</protein>
<feature type="transmembrane region" description="Helical" evidence="8">
    <location>
        <begin position="403"/>
        <end position="424"/>
    </location>
</feature>
<dbReference type="InterPro" id="IPR036259">
    <property type="entry name" value="MFS_trans_sf"/>
</dbReference>
<dbReference type="AlphaFoldDB" id="A0A653EXE0"/>
<comment type="subcellular location">
    <subcellularLocation>
        <location evidence="1">Cell membrane</location>
        <topology evidence="1">Multi-pass membrane protein</topology>
    </subcellularLocation>
</comment>
<evidence type="ECO:0000256" key="2">
    <source>
        <dbReference type="ARBA" id="ARBA00022448"/>
    </source>
</evidence>
<evidence type="ECO:0000256" key="8">
    <source>
        <dbReference type="SAM" id="Phobius"/>
    </source>
</evidence>
<dbReference type="Gene3D" id="1.20.1250.20">
    <property type="entry name" value="MFS general substrate transporter like domains"/>
    <property type="match status" value="1"/>
</dbReference>
<feature type="transmembrane region" description="Helical" evidence="8">
    <location>
        <begin position="109"/>
        <end position="128"/>
    </location>
</feature>
<feature type="transmembrane region" description="Helical" evidence="8">
    <location>
        <begin position="310"/>
        <end position="330"/>
    </location>
</feature>
<evidence type="ECO:0000256" key="3">
    <source>
        <dbReference type="ARBA" id="ARBA00022475"/>
    </source>
</evidence>